<feature type="region of interest" description="Disordered" evidence="1">
    <location>
        <begin position="1"/>
        <end position="30"/>
    </location>
</feature>
<evidence type="ECO:0008006" key="4">
    <source>
        <dbReference type="Google" id="ProtNLM"/>
    </source>
</evidence>
<evidence type="ECO:0000256" key="1">
    <source>
        <dbReference type="SAM" id="MobiDB-lite"/>
    </source>
</evidence>
<reference evidence="2 3" key="1">
    <citation type="submission" date="2016-10" db="EMBL/GenBank/DDBJ databases">
        <authorList>
            <person name="de Groot N.N."/>
        </authorList>
    </citation>
    <scope>NUCLEOTIDE SEQUENCE [LARGE SCALE GENOMIC DNA]</scope>
    <source>
        <strain evidence="2 3">OK461</strain>
    </source>
</reference>
<protein>
    <recommendedName>
        <fullName evidence="4">Beta-galactosidase</fullName>
    </recommendedName>
</protein>
<dbReference type="InterPro" id="IPR008979">
    <property type="entry name" value="Galactose-bd-like_sf"/>
</dbReference>
<feature type="compositionally biased region" description="Polar residues" evidence="1">
    <location>
        <begin position="114"/>
        <end position="125"/>
    </location>
</feature>
<sequence>MKEQRRDGSAEKRAGDDAVEDSCGAPGGGVARRRALQLGAVAVGTAALEFDQPAAAADHDGPPRVRWARERSFDEGWLCLGGDTSDAAAPSFDDGSWRALDLPHDWSIEDLPYATSTDGGATSDPSLLVLKEPDPSAPEPPQVIGPFDTRNS</sequence>
<dbReference type="AlphaFoldDB" id="A0A1I2K4E0"/>
<dbReference type="InterPro" id="IPR006311">
    <property type="entry name" value="TAT_signal"/>
</dbReference>
<name>A0A1I2K4E0_9ACTN</name>
<feature type="region of interest" description="Disordered" evidence="1">
    <location>
        <begin position="110"/>
        <end position="152"/>
    </location>
</feature>
<dbReference type="SUPFAM" id="SSF49785">
    <property type="entry name" value="Galactose-binding domain-like"/>
    <property type="match status" value="1"/>
</dbReference>
<organism evidence="2 3">
    <name type="scientific">Streptomyces mirabilis</name>
    <dbReference type="NCBI Taxonomy" id="68239"/>
    <lineage>
        <taxon>Bacteria</taxon>
        <taxon>Bacillati</taxon>
        <taxon>Actinomycetota</taxon>
        <taxon>Actinomycetes</taxon>
        <taxon>Kitasatosporales</taxon>
        <taxon>Streptomycetaceae</taxon>
        <taxon>Streptomyces</taxon>
    </lineage>
</organism>
<dbReference type="Proteomes" id="UP000181942">
    <property type="component" value="Unassembled WGS sequence"/>
</dbReference>
<evidence type="ECO:0000313" key="3">
    <source>
        <dbReference type="Proteomes" id="UP000181942"/>
    </source>
</evidence>
<gene>
    <name evidence="2" type="ORF">SAMN02787118_109253</name>
</gene>
<accession>A0A1I2K4E0</accession>
<dbReference type="PROSITE" id="PS51318">
    <property type="entry name" value="TAT"/>
    <property type="match status" value="1"/>
</dbReference>
<proteinExistence type="predicted"/>
<feature type="compositionally biased region" description="Basic and acidic residues" evidence="1">
    <location>
        <begin position="1"/>
        <end position="16"/>
    </location>
</feature>
<evidence type="ECO:0000313" key="2">
    <source>
        <dbReference type="EMBL" id="SFF61050.1"/>
    </source>
</evidence>
<dbReference type="EMBL" id="FONR01000009">
    <property type="protein sequence ID" value="SFF61050.1"/>
    <property type="molecule type" value="Genomic_DNA"/>
</dbReference>
<dbReference type="Gene3D" id="2.60.120.260">
    <property type="entry name" value="Galactose-binding domain-like"/>
    <property type="match status" value="1"/>
</dbReference>